<feature type="transmembrane region" description="Helical" evidence="2">
    <location>
        <begin position="21"/>
        <end position="37"/>
    </location>
</feature>
<reference evidence="3 4" key="1">
    <citation type="journal article" date="2005" name="Science">
        <title>Comparative genomics of trypanosomatid parasitic protozoa.</title>
        <authorList>
            <person name="El-Sayed N.M."/>
            <person name="Myler P.J."/>
            <person name="Blandin G."/>
            <person name="Berriman M."/>
            <person name="Crabtree J."/>
            <person name="Aggarwal G."/>
            <person name="Caler E."/>
            <person name="Renauld H."/>
            <person name="Worthey E.A."/>
            <person name="Hertz-Fowler C."/>
            <person name="Ghedin E."/>
            <person name="Peacock C."/>
            <person name="Bartholomeu D.C."/>
            <person name="Haas B.J."/>
            <person name="Tran A.N."/>
            <person name="Wortman J.R."/>
            <person name="Alsmark U.C."/>
            <person name="Angiuoli S."/>
            <person name="Anupama A."/>
            <person name="Badger J."/>
            <person name="Bringaud F."/>
            <person name="Cadag E."/>
            <person name="Carlton J.M."/>
            <person name="Cerqueira G.C."/>
            <person name="Creasy T."/>
            <person name="Delcher A.L."/>
            <person name="Djikeng A."/>
            <person name="Embley T.M."/>
            <person name="Hauser C."/>
            <person name="Ivens A.C."/>
            <person name="Kummerfeld S.K."/>
            <person name="Pereira-Leal J.B."/>
            <person name="Nilsson D."/>
            <person name="Peterson J."/>
            <person name="Salzberg S.L."/>
            <person name="Shallom J."/>
            <person name="Silva J.C."/>
            <person name="Sundaram J."/>
            <person name="Westenberger S."/>
            <person name="White O."/>
            <person name="Melville S.E."/>
            <person name="Donelson J.E."/>
            <person name="Andersson B."/>
            <person name="Stuart K.D."/>
            <person name="Hall N."/>
        </authorList>
    </citation>
    <scope>NUCLEOTIDE SEQUENCE [LARGE SCALE GENOMIC DNA]</scope>
    <source>
        <strain evidence="3 4">927/4 GUTat10.1</strain>
    </source>
</reference>
<dbReference type="GeneID" id="3660172"/>
<gene>
    <name evidence="3" type="ORF">Tb09.160.1300</name>
</gene>
<evidence type="ECO:0000256" key="1">
    <source>
        <dbReference type="SAM" id="MobiDB-lite"/>
    </source>
</evidence>
<evidence type="ECO:0000256" key="2">
    <source>
        <dbReference type="SAM" id="Phobius"/>
    </source>
</evidence>
<dbReference type="PaxDb" id="5691-EAN76364"/>
<dbReference type="InParanoid" id="Q38FQ6"/>
<sequence>MLEKSAQRHVRRRKTEPSAKQICIYIYIYIYIFEYIYEYHNIGTLQRTHATRSNAPPLPPPHPPSSSNSTNRTPGLKGGGCRQLRCEEHKSAKAFGCIR</sequence>
<dbReference type="Proteomes" id="UP000008524">
    <property type="component" value="Chromosome 9"/>
</dbReference>
<keyword evidence="2" id="KW-0812">Transmembrane</keyword>
<reference evidence="3 4" key="2">
    <citation type="journal article" date="2005" name="Science">
        <title>The genome of the African trypanosome Trypanosoma brucei.</title>
        <authorList>
            <person name="Berriman M."/>
            <person name="Ghedin E."/>
            <person name="Hertz-Fowler C."/>
            <person name="Blandin G."/>
            <person name="Renauld H."/>
            <person name="Bartholomeu D.C."/>
            <person name="Lennard N.J."/>
            <person name="Caler E."/>
            <person name="Hamlin N.E."/>
            <person name="Haas B."/>
            <person name="Bohme U."/>
            <person name="Hannick L."/>
            <person name="Aslett M.A."/>
            <person name="Shallom J."/>
            <person name="Marcello L."/>
            <person name="Hou L."/>
            <person name="Wickstead B."/>
            <person name="Alsmark U.C."/>
            <person name="Arrowsmith C."/>
            <person name="Atkin R.J."/>
            <person name="Barron A.J."/>
            <person name="Bringaud F."/>
            <person name="Brooks K."/>
            <person name="Carrington M."/>
            <person name="Cherevach I."/>
            <person name="Chillingworth T.J."/>
            <person name="Churcher C."/>
            <person name="Clark L.N."/>
            <person name="Corton C.H."/>
            <person name="Cronin A."/>
            <person name="Davies R.M."/>
            <person name="Doggett J."/>
            <person name="Djikeng A."/>
            <person name="Feldblyum T."/>
            <person name="Field M.C."/>
            <person name="Fraser A."/>
            <person name="Goodhead I."/>
            <person name="Hance Z."/>
            <person name="Harper D."/>
            <person name="Harris B.R."/>
            <person name="Hauser H."/>
            <person name="Hostetler J."/>
            <person name="Ivens A."/>
            <person name="Jagels K."/>
            <person name="Johnson D."/>
            <person name="Johnson J."/>
            <person name="Jones K."/>
            <person name="Kerhornou A.X."/>
            <person name="Koo H."/>
            <person name="Larke N."/>
            <person name="Landfear S."/>
            <person name="Larkin C."/>
            <person name="Leech V."/>
            <person name="Line A."/>
            <person name="Lord A."/>
            <person name="Macleod A."/>
            <person name="Mooney P.J."/>
            <person name="Moule S."/>
            <person name="Martin D.M."/>
            <person name="Morgan G.W."/>
            <person name="Mungall K."/>
            <person name="Norbertczak H."/>
            <person name="Ormond D."/>
            <person name="Pai G."/>
            <person name="Peacock C.S."/>
            <person name="Peterson J."/>
            <person name="Quail M.A."/>
            <person name="Rabbinowitsch E."/>
            <person name="Rajandream M.A."/>
            <person name="Reitter C."/>
            <person name="Salzberg S.L."/>
            <person name="Sanders M."/>
            <person name="Schobel S."/>
            <person name="Sharp S."/>
            <person name="Simmonds M."/>
            <person name="Simpson A.J."/>
            <person name="Tallon L."/>
            <person name="Turner C.M."/>
            <person name="Tait A."/>
            <person name="Tivey A.R."/>
            <person name="Van Aken S."/>
            <person name="Walker D."/>
            <person name="Wanless D."/>
            <person name="Wang S."/>
            <person name="White B."/>
            <person name="White O."/>
            <person name="Whitehead S."/>
            <person name="Woodward J."/>
            <person name="Wortman J."/>
            <person name="Adams M.D."/>
            <person name="Embley T.M."/>
            <person name="Gull K."/>
            <person name="Ullu E."/>
            <person name="Barry J.D."/>
            <person name="Fairlamb A.H."/>
            <person name="Opperdoes F."/>
            <person name="Barrell B.G."/>
            <person name="Donelson J.E."/>
            <person name="Hall N."/>
            <person name="Fraser C.M."/>
            <person name="Melville S.E."/>
            <person name="El-Sayed N.M."/>
        </authorList>
    </citation>
    <scope>NUCLEOTIDE SEQUENCE [LARGE SCALE GENOMIC DNA]</scope>
    <source>
        <strain evidence="3 4">927/4 GUTat10.1</strain>
    </source>
</reference>
<proteinExistence type="predicted"/>
<dbReference type="KEGG" id="tbr:Tb09.160.1300"/>
<keyword evidence="2" id="KW-0472">Membrane</keyword>
<name>Q38FQ6_TRYB2</name>
<dbReference type="RefSeq" id="XP_803574.1">
    <property type="nucleotide sequence ID" value="XM_798481.1"/>
</dbReference>
<feature type="compositionally biased region" description="Low complexity" evidence="1">
    <location>
        <begin position="65"/>
        <end position="74"/>
    </location>
</feature>
<evidence type="ECO:0000313" key="3">
    <source>
        <dbReference type="EMBL" id="EAN76364.1"/>
    </source>
</evidence>
<organism evidence="3 4">
    <name type="scientific">Trypanosoma brucei brucei (strain 927/4 GUTat10.1)</name>
    <dbReference type="NCBI Taxonomy" id="185431"/>
    <lineage>
        <taxon>Eukaryota</taxon>
        <taxon>Discoba</taxon>
        <taxon>Euglenozoa</taxon>
        <taxon>Kinetoplastea</taxon>
        <taxon>Metakinetoplastina</taxon>
        <taxon>Trypanosomatida</taxon>
        <taxon>Trypanosomatidae</taxon>
        <taxon>Trypanosoma</taxon>
    </lineage>
</organism>
<keyword evidence="4" id="KW-1185">Reference proteome</keyword>
<keyword evidence="2" id="KW-1133">Transmembrane helix</keyword>
<protein>
    <submittedName>
        <fullName evidence="3">Uncharacterized protein</fullName>
    </submittedName>
</protein>
<accession>Q38FQ6</accession>
<dbReference type="EMBL" id="CM000207">
    <property type="protein sequence ID" value="EAN76364.1"/>
    <property type="molecule type" value="Genomic_DNA"/>
</dbReference>
<feature type="region of interest" description="Disordered" evidence="1">
    <location>
        <begin position="48"/>
        <end position="82"/>
    </location>
</feature>
<evidence type="ECO:0000313" key="4">
    <source>
        <dbReference type="Proteomes" id="UP000008524"/>
    </source>
</evidence>
<dbReference type="AlphaFoldDB" id="Q38FQ6"/>